<evidence type="ECO:0008006" key="3">
    <source>
        <dbReference type="Google" id="ProtNLM"/>
    </source>
</evidence>
<keyword evidence="2" id="KW-1185">Reference proteome</keyword>
<dbReference type="OrthoDB" id="3048163at2759"/>
<name>A0A0C3S162_PHLG1</name>
<dbReference type="AlphaFoldDB" id="A0A0C3S162"/>
<accession>A0A0C3S162</accession>
<evidence type="ECO:0000313" key="2">
    <source>
        <dbReference type="Proteomes" id="UP000053257"/>
    </source>
</evidence>
<dbReference type="SUPFAM" id="SSF52047">
    <property type="entry name" value="RNI-like"/>
    <property type="match status" value="1"/>
</dbReference>
<protein>
    <recommendedName>
        <fullName evidence="3">F-box domain-containing protein</fullName>
    </recommendedName>
</protein>
<sequence length="264" mass="28944">MPSIAALPQELVDHIIDDIGPSDKRAAASLTLTCNAWTSRSSKHLFNTVNVFTAELPEFLAQAAGSSRLASHVTELTISQPMRGDDGFDLTPFVPAILHTLPRLSALSVFGERISVQAGLPAPPAGQRRTLALLRLSHTHIEALPELLQLFDTVDTLHLDQVYIPPCAVEPAPAPPARHLRVRALFFDGSRPTFEALSALLQRDVLQYLHLKCDIFFRIHTEPVNAFLHEVGAALEHFRFDLPMDGWVVDGPGTPSPLPVRCIP</sequence>
<reference evidence="1 2" key="1">
    <citation type="journal article" date="2014" name="PLoS Genet.">
        <title>Analysis of the Phlebiopsis gigantea genome, transcriptome and secretome provides insight into its pioneer colonization strategies of wood.</title>
        <authorList>
            <person name="Hori C."/>
            <person name="Ishida T."/>
            <person name="Igarashi K."/>
            <person name="Samejima M."/>
            <person name="Suzuki H."/>
            <person name="Master E."/>
            <person name="Ferreira P."/>
            <person name="Ruiz-Duenas F.J."/>
            <person name="Held B."/>
            <person name="Canessa P."/>
            <person name="Larrondo L.F."/>
            <person name="Schmoll M."/>
            <person name="Druzhinina I.S."/>
            <person name="Kubicek C.P."/>
            <person name="Gaskell J.A."/>
            <person name="Kersten P."/>
            <person name="St John F."/>
            <person name="Glasner J."/>
            <person name="Sabat G."/>
            <person name="Splinter BonDurant S."/>
            <person name="Syed K."/>
            <person name="Yadav J."/>
            <person name="Mgbeahuruike A.C."/>
            <person name="Kovalchuk A."/>
            <person name="Asiegbu F.O."/>
            <person name="Lackner G."/>
            <person name="Hoffmeister D."/>
            <person name="Rencoret J."/>
            <person name="Gutierrez A."/>
            <person name="Sun H."/>
            <person name="Lindquist E."/>
            <person name="Barry K."/>
            <person name="Riley R."/>
            <person name="Grigoriev I.V."/>
            <person name="Henrissat B."/>
            <person name="Kues U."/>
            <person name="Berka R.M."/>
            <person name="Martinez A.T."/>
            <person name="Covert S.F."/>
            <person name="Blanchette R.A."/>
            <person name="Cullen D."/>
        </authorList>
    </citation>
    <scope>NUCLEOTIDE SEQUENCE [LARGE SCALE GENOMIC DNA]</scope>
    <source>
        <strain evidence="1 2">11061_1 CR5-6</strain>
    </source>
</reference>
<dbReference type="Proteomes" id="UP000053257">
    <property type="component" value="Unassembled WGS sequence"/>
</dbReference>
<organism evidence="1 2">
    <name type="scientific">Phlebiopsis gigantea (strain 11061_1 CR5-6)</name>
    <name type="common">White-rot fungus</name>
    <name type="synonym">Peniophora gigantea</name>
    <dbReference type="NCBI Taxonomy" id="745531"/>
    <lineage>
        <taxon>Eukaryota</taxon>
        <taxon>Fungi</taxon>
        <taxon>Dikarya</taxon>
        <taxon>Basidiomycota</taxon>
        <taxon>Agaricomycotina</taxon>
        <taxon>Agaricomycetes</taxon>
        <taxon>Polyporales</taxon>
        <taxon>Phanerochaetaceae</taxon>
        <taxon>Phlebiopsis</taxon>
    </lineage>
</organism>
<gene>
    <name evidence="1" type="ORF">PHLGIDRAFT_130450</name>
</gene>
<dbReference type="EMBL" id="KN840644">
    <property type="protein sequence ID" value="KIP02917.1"/>
    <property type="molecule type" value="Genomic_DNA"/>
</dbReference>
<evidence type="ECO:0000313" key="1">
    <source>
        <dbReference type="EMBL" id="KIP02917.1"/>
    </source>
</evidence>
<dbReference type="HOGENOM" id="CLU_1054163_0_0_1"/>
<proteinExistence type="predicted"/>